<feature type="transmembrane region" description="Helical" evidence="6">
    <location>
        <begin position="326"/>
        <end position="349"/>
    </location>
</feature>
<dbReference type="GO" id="GO:0016020">
    <property type="term" value="C:membrane"/>
    <property type="evidence" value="ECO:0007669"/>
    <property type="project" value="UniProtKB-SubCell"/>
</dbReference>
<feature type="transmembrane region" description="Helical" evidence="6">
    <location>
        <begin position="286"/>
        <end position="305"/>
    </location>
</feature>
<dbReference type="Proteomes" id="UP001293593">
    <property type="component" value="Unassembled WGS sequence"/>
</dbReference>
<evidence type="ECO:0000256" key="4">
    <source>
        <dbReference type="ARBA" id="ARBA00022989"/>
    </source>
</evidence>
<feature type="transmembrane region" description="Helical" evidence="6">
    <location>
        <begin position="399"/>
        <end position="423"/>
    </location>
</feature>
<reference evidence="7" key="1">
    <citation type="submission" date="2023-10" db="EMBL/GenBank/DDBJ databases">
        <title>Chromosome-level genome of the transformable northern wattle, Acacia crassicarpa.</title>
        <authorList>
            <person name="Massaro I."/>
            <person name="Sinha N.R."/>
            <person name="Poethig S."/>
            <person name="Leichty A.R."/>
        </authorList>
    </citation>
    <scope>NUCLEOTIDE SEQUENCE</scope>
    <source>
        <strain evidence="7">Acra3RX</strain>
        <tissue evidence="7">Leaf</tissue>
    </source>
</reference>
<feature type="transmembrane region" description="Helical" evidence="6">
    <location>
        <begin position="246"/>
        <end position="266"/>
    </location>
</feature>
<evidence type="ECO:0000256" key="3">
    <source>
        <dbReference type="ARBA" id="ARBA00022692"/>
    </source>
</evidence>
<dbReference type="GO" id="GO:0015297">
    <property type="term" value="F:antiporter activity"/>
    <property type="evidence" value="ECO:0007669"/>
    <property type="project" value="InterPro"/>
</dbReference>
<organism evidence="7 8">
    <name type="scientific">Acacia crassicarpa</name>
    <name type="common">northern wattle</name>
    <dbReference type="NCBI Taxonomy" id="499986"/>
    <lineage>
        <taxon>Eukaryota</taxon>
        <taxon>Viridiplantae</taxon>
        <taxon>Streptophyta</taxon>
        <taxon>Embryophyta</taxon>
        <taxon>Tracheophyta</taxon>
        <taxon>Spermatophyta</taxon>
        <taxon>Magnoliopsida</taxon>
        <taxon>eudicotyledons</taxon>
        <taxon>Gunneridae</taxon>
        <taxon>Pentapetalae</taxon>
        <taxon>rosids</taxon>
        <taxon>fabids</taxon>
        <taxon>Fabales</taxon>
        <taxon>Fabaceae</taxon>
        <taxon>Caesalpinioideae</taxon>
        <taxon>mimosoid clade</taxon>
        <taxon>Acacieae</taxon>
        <taxon>Acacia</taxon>
    </lineage>
</organism>
<dbReference type="InterPro" id="IPR045069">
    <property type="entry name" value="MATE_euk"/>
</dbReference>
<feature type="transmembrane region" description="Helical" evidence="6">
    <location>
        <begin position="373"/>
        <end position="392"/>
    </location>
</feature>
<evidence type="ECO:0000313" key="8">
    <source>
        <dbReference type="Proteomes" id="UP001293593"/>
    </source>
</evidence>
<evidence type="ECO:0000256" key="2">
    <source>
        <dbReference type="ARBA" id="ARBA00010199"/>
    </source>
</evidence>
<comment type="similarity">
    <text evidence="2 6">Belongs to the multi antimicrobial extrusion (MATE) (TC 2.A.66.1) family.</text>
</comment>
<accession>A0AAE1N2V5</accession>
<dbReference type="NCBIfam" id="TIGR00797">
    <property type="entry name" value="matE"/>
    <property type="match status" value="1"/>
</dbReference>
<proteinExistence type="inferred from homology"/>
<dbReference type="GO" id="GO:0042910">
    <property type="term" value="F:xenobiotic transmembrane transporter activity"/>
    <property type="evidence" value="ECO:0007669"/>
    <property type="project" value="InterPro"/>
</dbReference>
<feature type="transmembrane region" description="Helical" evidence="6">
    <location>
        <begin position="66"/>
        <end position="90"/>
    </location>
</feature>
<feature type="transmembrane region" description="Helical" evidence="6">
    <location>
        <begin position="27"/>
        <end position="46"/>
    </location>
</feature>
<protein>
    <recommendedName>
        <fullName evidence="6">Protein DETOXIFICATION</fullName>
    </recommendedName>
    <alternativeName>
        <fullName evidence="6">Multidrug and toxic compound extrusion protein</fullName>
    </alternativeName>
</protein>
<feature type="transmembrane region" description="Helical" evidence="6">
    <location>
        <begin position="176"/>
        <end position="196"/>
    </location>
</feature>
<dbReference type="Pfam" id="PF01554">
    <property type="entry name" value="MatE"/>
    <property type="match status" value="2"/>
</dbReference>
<evidence type="ECO:0000256" key="5">
    <source>
        <dbReference type="ARBA" id="ARBA00023136"/>
    </source>
</evidence>
<evidence type="ECO:0000256" key="1">
    <source>
        <dbReference type="ARBA" id="ARBA00004141"/>
    </source>
</evidence>
<keyword evidence="8" id="KW-1185">Reference proteome</keyword>
<name>A0AAE1N2V5_9FABA</name>
<dbReference type="GO" id="GO:1990961">
    <property type="term" value="P:xenobiotic detoxification by transmembrane export across the plasma membrane"/>
    <property type="evidence" value="ECO:0007669"/>
    <property type="project" value="InterPro"/>
</dbReference>
<dbReference type="EMBL" id="JAWXYG010000002">
    <property type="protein sequence ID" value="KAK4282054.1"/>
    <property type="molecule type" value="Genomic_DNA"/>
</dbReference>
<evidence type="ECO:0000313" key="7">
    <source>
        <dbReference type="EMBL" id="KAK4282054.1"/>
    </source>
</evidence>
<keyword evidence="3 6" id="KW-0812">Transmembrane</keyword>
<gene>
    <name evidence="7" type="ORF">QN277_013475</name>
</gene>
<dbReference type="CDD" id="cd13132">
    <property type="entry name" value="MATE_eukaryotic"/>
    <property type="match status" value="1"/>
</dbReference>
<comment type="caution">
    <text evidence="7">The sequence shown here is derived from an EMBL/GenBank/DDBJ whole genome shotgun (WGS) entry which is preliminary data.</text>
</comment>
<feature type="transmembrane region" description="Helical" evidence="6">
    <location>
        <begin position="111"/>
        <end position="132"/>
    </location>
</feature>
<keyword evidence="4 6" id="KW-1133">Transmembrane helix</keyword>
<keyword evidence="5 6" id="KW-0472">Membrane</keyword>
<comment type="subcellular location">
    <subcellularLocation>
        <location evidence="1">Membrane</location>
        <topology evidence="1">Multi-pass membrane protein</topology>
    </subcellularLocation>
</comment>
<feature type="transmembrane region" description="Helical" evidence="6">
    <location>
        <begin position="429"/>
        <end position="450"/>
    </location>
</feature>
<sequence length="480" mass="52848">MAESGIEVVRSEEDELPLIRRVWKECLAMWVVAAPAIFTRVSTYGINISSQVFIGHIGSKELAAFALSFTVIMKFANGIMFGMASALSTLCGQAYGAKRYGMMGVYLQRSWIVLFVTSCLLLPLFIFTAPIMKMLHQDDGISDVAGIISLWAIPVLFAFALSFTFQTFLQSQSRNFVISFLAAFAIAIHVLLSWLLTIKYKFGVPGAMIATSLAFWLPNIGQFIFVTCGGCPKTWNGFSVLAFKDLWPVVKLSLSSGVMLCLEVWYNTVLILLAGSVKDAEVQIDALSICINIIGWEFMIAFGFLTAASVRVSNELGRGSAKAAKFSIVVTVATSFTIGFLLFLFFLFLEERLAYVYTTNQRVVAAVGDLSPYLAFSILLNSVQPVLSGVAVGAGWQKIVAYVNIGCYYLIGIPGGVILGRVLRMQVKGIWIGMLFGTLVQTIVLIIITYKTDWDKQVLLARRRVDRYSVDDDEETADTT</sequence>
<feature type="transmembrane region" description="Helical" evidence="6">
    <location>
        <begin position="144"/>
        <end position="164"/>
    </location>
</feature>
<dbReference type="PANTHER" id="PTHR11206">
    <property type="entry name" value="MULTIDRUG RESISTANCE PROTEIN"/>
    <property type="match status" value="1"/>
</dbReference>
<evidence type="ECO:0000256" key="6">
    <source>
        <dbReference type="RuleBase" id="RU004914"/>
    </source>
</evidence>
<dbReference type="AlphaFoldDB" id="A0AAE1N2V5"/>
<dbReference type="InterPro" id="IPR002528">
    <property type="entry name" value="MATE_fam"/>
</dbReference>